<dbReference type="Gene3D" id="6.10.250.3080">
    <property type="match status" value="1"/>
</dbReference>
<feature type="active site" description="Charge relay system" evidence="9">
    <location>
        <position position="457"/>
    </location>
</feature>
<evidence type="ECO:0000256" key="8">
    <source>
        <dbReference type="ARBA" id="ARBA00022825"/>
    </source>
</evidence>
<organism evidence="15 16">
    <name type="scientific">Mucor circinelloides f. lusitanicus</name>
    <name type="common">Mucor racemosus var. lusitanicus</name>
    <dbReference type="NCBI Taxonomy" id="29924"/>
    <lineage>
        <taxon>Eukaryota</taxon>
        <taxon>Fungi</taxon>
        <taxon>Fungi incertae sedis</taxon>
        <taxon>Mucoromycota</taxon>
        <taxon>Mucoromycotina</taxon>
        <taxon>Mucoromycetes</taxon>
        <taxon>Mucorales</taxon>
        <taxon>Mucorineae</taxon>
        <taxon>Mucoraceae</taxon>
        <taxon>Mucor</taxon>
    </lineage>
</organism>
<evidence type="ECO:0000313" key="15">
    <source>
        <dbReference type="EMBL" id="KAF1803333.1"/>
    </source>
</evidence>
<dbReference type="Pfam" id="PF21316">
    <property type="entry name" value="TPPII_GBD"/>
    <property type="match status" value="1"/>
</dbReference>
<dbReference type="Pfam" id="PF21223">
    <property type="entry name" value="TPPII_Ig-like-1"/>
    <property type="match status" value="1"/>
</dbReference>
<dbReference type="InterPro" id="IPR036852">
    <property type="entry name" value="Peptidase_S8/S53_dom_sf"/>
</dbReference>
<dbReference type="PROSITE" id="PS51892">
    <property type="entry name" value="SUBTILASE"/>
    <property type="match status" value="1"/>
</dbReference>
<evidence type="ECO:0000256" key="10">
    <source>
        <dbReference type="SAM" id="MobiDB-lite"/>
    </source>
</evidence>
<dbReference type="PRINTS" id="PR00723">
    <property type="entry name" value="SUBTILISIN"/>
</dbReference>
<feature type="active site" description="Charge relay system" evidence="9">
    <location>
        <position position="271"/>
    </location>
</feature>
<proteinExistence type="inferred from homology"/>
<dbReference type="PANTHER" id="PTHR43806:SF14">
    <property type="entry name" value="TRIPEPTIDYL-PEPTIDASE 2"/>
    <property type="match status" value="1"/>
</dbReference>
<evidence type="ECO:0000256" key="2">
    <source>
        <dbReference type="ARBA" id="ARBA00011073"/>
    </source>
</evidence>
<dbReference type="EC" id="3.4.14.10" evidence="3"/>
<keyword evidence="7 9" id="KW-0378">Hydrolase</keyword>
<sequence length="1287" mass="142762">MTFKPTKPIQEYPVHGLMPKQDTQAASFIKKYPNYDGRNTVVAILDTGVDPGAAGMQVTTDGKPKMIDIVDCTGGGDVETSKVVKPTTEDGKKVIEGLSGRKLILGDWTNPSDEYRIGLKRAYELFPSDLCSRIKAERRQNFVKKQSGLLSEAQTKLAEFNKKQQQPQQDEKTNDAEKAELEARVEVLKDLNKNYEDPGILLDCVVYFDGKDWRAVIDVNESGDLRDQPCLTDYRKELKYHTFGKADLLNFSVNIYNDGNILSIVTLAGSHGTHVAGITAGNFPDEPALNGVAPGAQIISLRIGDSRLGSMETGPGLTRAASHLAMHKVDLANMSYGESSSLPTDGHFIKLLAEEAIGKSGCIFVTSAGNDGPCYSSIGAPAGMDESFITVGAYVKHAQMQAEYALLESVTERPYTWSSRGPTTDGYQGVDIYAPGSAITSVPVYVLNKLDLKNGTSMSSPNACGCIALLVSALKAENQEYTPYRLKNAVVQTAKSVDDPLNVGFIQVDKAWEYLDNYKDRKDLDLLFRVTVQKRGNKRGIYLRELDETSQIQYITTKVQPHFMNELDPEDPKYNQAKFEYDVRVALVATESWITVPDYLYLHSSGNAFQIKVDPTALSESQFHYGQVLGYDTSAPERGPLFSIPVAVVKPTVPAQGYIQYKNVEYGPGDIIRRFVQVPEGATSCELVIKAHAPADTAPARFMLHLLQLVPKQNQKKKHTYTFMLGAGSFGDPESDDQVIKKHFSVRGGLNLEVCLAQFWSGLGQHDVDLSLNFHGVQVAGNLANGHSTLHLEPQVTRLDISSPIRREDNLNISVSFSKLRKYIRPSEATITPMLPDRDLLPSSHLLYQLILSYNFKIDASTTITARFPTVMNQLYEHFLAGVFGIIYDVNKRIVGYLDVFDHNIKISQKGDYTIMLQLSTENESALEKLKETILELDLDLKSTSFNTFQTMGDVFTKGSSNYSKIALERKDAKVFYIAAPTGKDAIPKEAKPGDALVGKLNFLSKVDGGQYNVLYTVPPSVIEASSGSSKSDKKPTDQELEQKLKDAARDLEISYLKKFAADSEAYKTLLKKLEATYPDDVNFLESKINAIWTASEGKSNVDCLLKPGQLSKEQCAEIVKIADAIVAKYNQSELLEFYGRKKPDDENDEQKEKRKENNDKKKQIINALKNKAMAYAAVSDKDAHGEELEATVRSLQQWTSDDSSSNLSSLLIKVKRDREAGHPASALKSVQKYISEATFAADTVSDISKAWTVRNELLKELEWSLWAEYDDKWSLIRQPPYGLALF</sequence>
<dbReference type="GO" id="GO:0004252">
    <property type="term" value="F:serine-type endopeptidase activity"/>
    <property type="evidence" value="ECO:0007669"/>
    <property type="project" value="UniProtKB-UniRule"/>
</dbReference>
<evidence type="ECO:0000256" key="9">
    <source>
        <dbReference type="PROSITE-ProRule" id="PRU01240"/>
    </source>
</evidence>
<evidence type="ECO:0000259" key="13">
    <source>
        <dbReference type="Pfam" id="PF21223"/>
    </source>
</evidence>
<dbReference type="SUPFAM" id="SSF52743">
    <property type="entry name" value="Subtilisin-like"/>
    <property type="match status" value="1"/>
</dbReference>
<dbReference type="InterPro" id="IPR046939">
    <property type="entry name" value="TPPII_C_sf"/>
</dbReference>
<evidence type="ECO:0000259" key="14">
    <source>
        <dbReference type="Pfam" id="PF21316"/>
    </source>
</evidence>
<name>A0A8H4BJJ0_MUCCL</name>
<comment type="caution">
    <text evidence="15">The sequence shown here is derived from an EMBL/GenBank/DDBJ whole genome shotgun (WGS) entry which is preliminary data.</text>
</comment>
<dbReference type="Gene3D" id="2.20.25.690">
    <property type="match status" value="1"/>
</dbReference>
<dbReference type="Gene3D" id="1.25.40.710">
    <property type="match status" value="1"/>
</dbReference>
<evidence type="ECO:0000259" key="11">
    <source>
        <dbReference type="Pfam" id="PF00082"/>
    </source>
</evidence>
<feature type="active site" description="Charge relay system" evidence="9">
    <location>
        <position position="46"/>
    </location>
</feature>
<dbReference type="EMBL" id="JAAECE010000003">
    <property type="protein sequence ID" value="KAF1803333.1"/>
    <property type="molecule type" value="Genomic_DNA"/>
</dbReference>
<dbReference type="Proteomes" id="UP000469890">
    <property type="component" value="Unassembled WGS sequence"/>
</dbReference>
<dbReference type="InterPro" id="IPR048384">
    <property type="entry name" value="TPPII_GBD"/>
</dbReference>
<reference evidence="15 16" key="1">
    <citation type="submission" date="2019-09" db="EMBL/GenBank/DDBJ databases">
        <authorList>
            <consortium name="DOE Joint Genome Institute"/>
            <person name="Mondo S.J."/>
            <person name="Navarro-Mendoza M.I."/>
            <person name="Perez-Arques C."/>
            <person name="Panchal S."/>
            <person name="Nicolas F.E."/>
            <person name="Ganguly P."/>
            <person name="Pangilinan J."/>
            <person name="Grigoriev I."/>
            <person name="Heitman J."/>
            <person name="Sanya K."/>
            <person name="Garre V."/>
        </authorList>
    </citation>
    <scope>NUCLEOTIDE SEQUENCE [LARGE SCALE GENOMIC DNA]</scope>
    <source>
        <strain evidence="15 16">MU402</strain>
    </source>
</reference>
<evidence type="ECO:0000313" key="16">
    <source>
        <dbReference type="Proteomes" id="UP000469890"/>
    </source>
</evidence>
<dbReference type="InterPro" id="IPR015500">
    <property type="entry name" value="Peptidase_S8_subtilisin-rel"/>
</dbReference>
<feature type="domain" description="Tripeptidyl-peptidase II first Ig-like" evidence="13">
    <location>
        <begin position="528"/>
        <end position="649"/>
    </location>
</feature>
<dbReference type="GO" id="GO:0008240">
    <property type="term" value="F:tripeptidyl-peptidase activity"/>
    <property type="evidence" value="ECO:0007669"/>
    <property type="project" value="UniProtKB-EC"/>
</dbReference>
<evidence type="ECO:0000256" key="3">
    <source>
        <dbReference type="ARBA" id="ARBA00012462"/>
    </source>
</evidence>
<keyword evidence="5" id="KW-0031">Aminopeptidase</keyword>
<dbReference type="PROSITE" id="PS00138">
    <property type="entry name" value="SUBTILASE_SER"/>
    <property type="match status" value="1"/>
</dbReference>
<feature type="domain" description="Tripeptidyl-peptidase II galactose-binding" evidence="14">
    <location>
        <begin position="666"/>
        <end position="764"/>
    </location>
</feature>
<dbReference type="InterPro" id="IPR050131">
    <property type="entry name" value="Peptidase_S8_subtilisin-like"/>
</dbReference>
<feature type="domain" description="Tripeptidyl peptidase II second Ig-like" evidence="12">
    <location>
        <begin position="805"/>
        <end position="992"/>
    </location>
</feature>
<feature type="domain" description="Peptidase S8/S53" evidence="11">
    <location>
        <begin position="37"/>
        <end position="497"/>
    </location>
</feature>
<dbReference type="GO" id="GO:0004177">
    <property type="term" value="F:aminopeptidase activity"/>
    <property type="evidence" value="ECO:0007669"/>
    <property type="project" value="UniProtKB-KW"/>
</dbReference>
<evidence type="ECO:0000256" key="7">
    <source>
        <dbReference type="ARBA" id="ARBA00022801"/>
    </source>
</evidence>
<dbReference type="PANTHER" id="PTHR43806">
    <property type="entry name" value="PEPTIDASE S8"/>
    <property type="match status" value="1"/>
</dbReference>
<evidence type="ECO:0000256" key="6">
    <source>
        <dbReference type="ARBA" id="ARBA00022670"/>
    </source>
</evidence>
<dbReference type="Gene3D" id="2.60.40.3170">
    <property type="match status" value="1"/>
</dbReference>
<comment type="similarity">
    <text evidence="2 9">Belongs to the peptidase S8 family.</text>
</comment>
<protein>
    <recommendedName>
        <fullName evidence="4">Tripeptidyl-peptidase 2</fullName>
        <ecNumber evidence="3">3.4.14.10</ecNumber>
    </recommendedName>
</protein>
<evidence type="ECO:0000259" key="12">
    <source>
        <dbReference type="Pfam" id="PF12580"/>
    </source>
</evidence>
<evidence type="ECO:0000256" key="5">
    <source>
        <dbReference type="ARBA" id="ARBA00022438"/>
    </source>
</evidence>
<dbReference type="InterPro" id="IPR000209">
    <property type="entry name" value="Peptidase_S8/S53_dom"/>
</dbReference>
<dbReference type="Gene3D" id="3.40.50.200">
    <property type="entry name" value="Peptidase S8/S53 domain"/>
    <property type="match status" value="1"/>
</dbReference>
<dbReference type="InterPro" id="IPR048383">
    <property type="entry name" value="TPPII_Ig-like-1"/>
</dbReference>
<evidence type="ECO:0000256" key="1">
    <source>
        <dbReference type="ARBA" id="ARBA00001910"/>
    </source>
</evidence>
<evidence type="ECO:0000256" key="4">
    <source>
        <dbReference type="ARBA" id="ARBA00020244"/>
    </source>
</evidence>
<dbReference type="InterPro" id="IPR046940">
    <property type="entry name" value="TPPII_Ig-like_sf"/>
</dbReference>
<keyword evidence="8 9" id="KW-0720">Serine protease</keyword>
<dbReference type="Pfam" id="PF12580">
    <property type="entry name" value="TPPII"/>
    <property type="match status" value="1"/>
</dbReference>
<feature type="region of interest" description="Disordered" evidence="10">
    <location>
        <begin position="1141"/>
        <end position="1161"/>
    </location>
</feature>
<dbReference type="InterPro" id="IPR022229">
    <property type="entry name" value="TPPII_Ig-like-2"/>
</dbReference>
<keyword evidence="6 9" id="KW-0645">Protease</keyword>
<dbReference type="GO" id="GO:0006508">
    <property type="term" value="P:proteolysis"/>
    <property type="evidence" value="ECO:0007669"/>
    <property type="project" value="UniProtKB-KW"/>
</dbReference>
<dbReference type="Pfam" id="PF00082">
    <property type="entry name" value="Peptidase_S8"/>
    <property type="match status" value="1"/>
</dbReference>
<dbReference type="InterPro" id="IPR023828">
    <property type="entry name" value="Peptidase_S8_Ser-AS"/>
</dbReference>
<accession>A0A8H4BJJ0</accession>
<dbReference type="GO" id="GO:0005829">
    <property type="term" value="C:cytosol"/>
    <property type="evidence" value="ECO:0007669"/>
    <property type="project" value="TreeGrafter"/>
</dbReference>
<gene>
    <name evidence="15" type="ORF">FB192DRAFT_1300716</name>
</gene>
<comment type="catalytic activity">
    <reaction evidence="1">
        <text>Release of an N-terminal tripeptide from a polypeptide.</text>
        <dbReference type="EC" id="3.4.14.10"/>
    </reaction>
</comment>
<dbReference type="FunFam" id="3.40.50.200:FF:000003">
    <property type="entry name" value="Tripeptidyl peptidase 2"/>
    <property type="match status" value="1"/>
</dbReference>